<dbReference type="Gene3D" id="2.40.170.20">
    <property type="entry name" value="TonB-dependent receptor, beta-barrel domain"/>
    <property type="match status" value="1"/>
</dbReference>
<dbReference type="InterPro" id="IPR037066">
    <property type="entry name" value="Plug_dom_sf"/>
</dbReference>
<evidence type="ECO:0000256" key="1">
    <source>
        <dbReference type="ARBA" id="ARBA00004571"/>
    </source>
</evidence>
<dbReference type="Pfam" id="PF07715">
    <property type="entry name" value="Plug"/>
    <property type="match status" value="1"/>
</dbReference>
<evidence type="ECO:0000259" key="9">
    <source>
        <dbReference type="Pfam" id="PF07715"/>
    </source>
</evidence>
<dbReference type="Gene3D" id="2.60.40.1120">
    <property type="entry name" value="Carboxypeptidase-like, regulatory domain"/>
    <property type="match status" value="1"/>
</dbReference>
<feature type="domain" description="TonB-dependent receptor plug" evidence="9">
    <location>
        <begin position="226"/>
        <end position="369"/>
    </location>
</feature>
<evidence type="ECO:0000256" key="7">
    <source>
        <dbReference type="PROSITE-ProRule" id="PRU01360"/>
    </source>
</evidence>
<dbReference type="NCBIfam" id="TIGR04057">
    <property type="entry name" value="SusC_RagA_signa"/>
    <property type="match status" value="1"/>
</dbReference>
<dbReference type="InterPro" id="IPR023996">
    <property type="entry name" value="TonB-dep_OMP_SusC/RagA"/>
</dbReference>
<evidence type="ECO:0000256" key="8">
    <source>
        <dbReference type="SAM" id="Phobius"/>
    </source>
</evidence>
<keyword evidence="8" id="KW-1133">Transmembrane helix</keyword>
<evidence type="ECO:0000313" key="10">
    <source>
        <dbReference type="EMBL" id="RKE57016.1"/>
    </source>
</evidence>
<comment type="subcellular location">
    <subcellularLocation>
        <location evidence="1 7">Cell outer membrane</location>
        <topology evidence="1 7">Multi-pass membrane protein</topology>
    </subcellularLocation>
</comment>
<keyword evidence="4 7" id="KW-0812">Transmembrane</keyword>
<dbReference type="Proteomes" id="UP000286246">
    <property type="component" value="Unassembled WGS sequence"/>
</dbReference>
<dbReference type="InterPro" id="IPR012910">
    <property type="entry name" value="Plug_dom"/>
</dbReference>
<organism evidence="10 11">
    <name type="scientific">Sphingobacterium detergens</name>
    <dbReference type="NCBI Taxonomy" id="1145106"/>
    <lineage>
        <taxon>Bacteria</taxon>
        <taxon>Pseudomonadati</taxon>
        <taxon>Bacteroidota</taxon>
        <taxon>Sphingobacteriia</taxon>
        <taxon>Sphingobacteriales</taxon>
        <taxon>Sphingobacteriaceae</taxon>
        <taxon>Sphingobacterium</taxon>
    </lineage>
</organism>
<dbReference type="Gene3D" id="2.170.130.10">
    <property type="entry name" value="TonB-dependent receptor, plug domain"/>
    <property type="match status" value="1"/>
</dbReference>
<dbReference type="InterPro" id="IPR036942">
    <property type="entry name" value="Beta-barrel_TonB_sf"/>
</dbReference>
<dbReference type="PROSITE" id="PS52016">
    <property type="entry name" value="TONB_DEPENDENT_REC_3"/>
    <property type="match status" value="1"/>
</dbReference>
<dbReference type="AlphaFoldDB" id="A0A420BKB2"/>
<dbReference type="OrthoDB" id="9768177at2"/>
<evidence type="ECO:0000256" key="5">
    <source>
        <dbReference type="ARBA" id="ARBA00023136"/>
    </source>
</evidence>
<evidence type="ECO:0000256" key="4">
    <source>
        <dbReference type="ARBA" id="ARBA00022692"/>
    </source>
</evidence>
<evidence type="ECO:0000256" key="2">
    <source>
        <dbReference type="ARBA" id="ARBA00022448"/>
    </source>
</evidence>
<keyword evidence="11" id="KW-1185">Reference proteome</keyword>
<dbReference type="NCBIfam" id="TIGR04056">
    <property type="entry name" value="OMP_RagA_SusC"/>
    <property type="match status" value="1"/>
</dbReference>
<keyword evidence="6 7" id="KW-0998">Cell outer membrane</keyword>
<dbReference type="RefSeq" id="WP_120258619.1">
    <property type="nucleotide sequence ID" value="NZ_RAPY01000001.1"/>
</dbReference>
<proteinExistence type="inferred from homology"/>
<evidence type="ECO:0000256" key="6">
    <source>
        <dbReference type="ARBA" id="ARBA00023237"/>
    </source>
</evidence>
<dbReference type="GO" id="GO:0009279">
    <property type="term" value="C:cell outer membrane"/>
    <property type="evidence" value="ECO:0007669"/>
    <property type="project" value="UniProtKB-SubCell"/>
</dbReference>
<dbReference type="SUPFAM" id="SSF56935">
    <property type="entry name" value="Porins"/>
    <property type="match status" value="1"/>
</dbReference>
<reference evidence="10 11" key="1">
    <citation type="submission" date="2018-09" db="EMBL/GenBank/DDBJ databases">
        <title>Genomic Encyclopedia of Type Strains, Phase III (KMG-III): the genomes of soil and plant-associated and newly described type strains.</title>
        <authorList>
            <person name="Whitman W."/>
        </authorList>
    </citation>
    <scope>NUCLEOTIDE SEQUENCE [LARGE SCALE GENOMIC DNA]</scope>
    <source>
        <strain evidence="10 11">CECT 7938</strain>
    </source>
</reference>
<keyword evidence="5 7" id="KW-0472">Membrane</keyword>
<keyword evidence="2 7" id="KW-0813">Transport</keyword>
<keyword evidence="3 7" id="KW-1134">Transmembrane beta strand</keyword>
<comment type="caution">
    <text evidence="10">The sequence shown here is derived from an EMBL/GenBank/DDBJ whole genome shotgun (WGS) entry which is preliminary data.</text>
</comment>
<accession>A0A420BKB2</accession>
<dbReference type="SUPFAM" id="SSF49464">
    <property type="entry name" value="Carboxypeptidase regulatory domain-like"/>
    <property type="match status" value="1"/>
</dbReference>
<sequence length="1170" mass="128332">MKNNAIRVKGRYYPKLFNTIILVKLTIILTLLFHLTAIGNSLAQNERATLHLTSVKLSTVLKEIESQTKYRFVYGDDLVEGLGAAFAVHAQNQPVKDILDELLTNTDLSFRMHREYLIILSKEEKQALATQSNIRGLVQDSQGRPLPGVTVNVLGENNNTVLTDQNGIFRIRASVGQVLRISYVGHVSQNIKLTTKHSIEGIKVQLETGVNTLEETVVVGYGSVKRKDLTGSVVSVDVKEIRDVPFTSIDQALTGKAAGVQVIQADGSPGGVAKIRIRGGTSLMGGNDPLYIIDGVQMTVQNRYVSNSAEVVNPVDRFGSDDPNSAVSGSFARGLNSLAGLNISDIETIDVLKDASATAIYGSRAANGVVIITTKRGKREQKPTLEANYYHGISKQRPINLLNRDQYIMIMQEANRNLLDARKAAGETLTPEELVDFDNRINNPNFYGPANTDWLNLVTRTGKSDNADLSVRGGGNASQYFISLGYTGNQGVVLGTDFQRLSGRINLDNEITSKLRTQATFGYGYTINNITNGLYTQALFAPPTFAAYNADGSIAKYTGESIGGYDYQGYQNPLVLLDGINRAASHSLLGSVAADYKILPELIFRSTASVNYNSTNQRNYVTGDALIAASNGVGTSSLGTGSQSQNQLTDLFFENTLTWDKVFNAQHRFNIVGGTSWQKTRFQLFGVTAQGYPDDKYLNNLSSASLVTAAVGTSGQNSLLSFYTRARYAWKDRYIVTFTGRSDASSKFPKVNRTGFFPSGGVAWRISDEPFMKGLKWVDDLKLRASTGYTGTQNIGDNMFYTLYSPYAYGGKSAMVPTQLGNEAIRWESTLQKDAGLDISLFNSKFGASIEIYEKATSGILFTRAVAGSSSYHSVIANLANIRNRGLEIALRGTFLEKKNFSWNGAFNISFNRSLVTNVNRDFTNPNDITDYNLGNAIVREGEPLGLIYGKVFTGLLQTQEQVDTYKGKNQYWMYFDPYLGIGDPSYKIPEGEFFPENEIIGHAEPKFYGGYTNSISYKGLSLTTLFTFSYGNDILYQGDIQNNNVSNRSNKTTEILGRWTPENPTSTRPRLLYGQNGTAYTNSSAVYDGSFLRLKSLTLTYVLPAGLRKRIGIPQASVFGSATNILTWTSYPGVDPEVSNDPYSLVNGASDPGTFPAVKQFILGLRFSL</sequence>
<gene>
    <name evidence="10" type="ORF">DFQ12_1890</name>
</gene>
<dbReference type="Pfam" id="PF13715">
    <property type="entry name" value="CarbopepD_reg_2"/>
    <property type="match status" value="1"/>
</dbReference>
<dbReference type="EMBL" id="RAPY01000001">
    <property type="protein sequence ID" value="RKE57016.1"/>
    <property type="molecule type" value="Genomic_DNA"/>
</dbReference>
<comment type="similarity">
    <text evidence="7">Belongs to the TonB-dependent receptor family.</text>
</comment>
<feature type="transmembrane region" description="Helical" evidence="8">
    <location>
        <begin position="21"/>
        <end position="43"/>
    </location>
</feature>
<name>A0A420BKB2_SPHD1</name>
<dbReference type="InterPro" id="IPR023997">
    <property type="entry name" value="TonB-dep_OMP_SusC/RagA_CS"/>
</dbReference>
<protein>
    <submittedName>
        <fullName evidence="10">TonB-linked SusC/RagA family outer membrane protein</fullName>
    </submittedName>
</protein>
<dbReference type="InterPro" id="IPR039426">
    <property type="entry name" value="TonB-dep_rcpt-like"/>
</dbReference>
<evidence type="ECO:0000256" key="3">
    <source>
        <dbReference type="ARBA" id="ARBA00022452"/>
    </source>
</evidence>
<dbReference type="InterPro" id="IPR008969">
    <property type="entry name" value="CarboxyPept-like_regulatory"/>
</dbReference>
<evidence type="ECO:0000313" key="11">
    <source>
        <dbReference type="Proteomes" id="UP000286246"/>
    </source>
</evidence>